<feature type="compositionally biased region" description="Basic and acidic residues" evidence="1">
    <location>
        <begin position="99"/>
        <end position="121"/>
    </location>
</feature>
<dbReference type="SUPFAM" id="SSF47598">
    <property type="entry name" value="Ribbon-helix-helix"/>
    <property type="match status" value="1"/>
</dbReference>
<evidence type="ECO:0000313" key="3">
    <source>
        <dbReference type="Proteomes" id="UP001596296"/>
    </source>
</evidence>
<keyword evidence="3" id="KW-1185">Reference proteome</keyword>
<dbReference type="RefSeq" id="WP_058826548.1">
    <property type="nucleotide sequence ID" value="NZ_JBHSXL010000012.1"/>
</dbReference>
<evidence type="ECO:0008006" key="4">
    <source>
        <dbReference type="Google" id="ProtNLM"/>
    </source>
</evidence>
<feature type="compositionally biased region" description="Acidic residues" evidence="1">
    <location>
        <begin position="154"/>
        <end position="190"/>
    </location>
</feature>
<dbReference type="Proteomes" id="UP001596296">
    <property type="component" value="Unassembled WGS sequence"/>
</dbReference>
<feature type="compositionally biased region" description="Low complexity" evidence="1">
    <location>
        <begin position="132"/>
        <end position="148"/>
    </location>
</feature>
<dbReference type="AlphaFoldDB" id="A0ABD5V140"/>
<dbReference type="InterPro" id="IPR010985">
    <property type="entry name" value="Ribbon_hlx_hlx"/>
</dbReference>
<dbReference type="InterPro" id="IPR013321">
    <property type="entry name" value="Arc_rbn_hlx_hlx"/>
</dbReference>
<proteinExistence type="predicted"/>
<dbReference type="EMBL" id="JBHSXL010000012">
    <property type="protein sequence ID" value="MFC6893758.1"/>
    <property type="molecule type" value="Genomic_DNA"/>
</dbReference>
<feature type="region of interest" description="Disordered" evidence="1">
    <location>
        <begin position="99"/>
        <end position="200"/>
    </location>
</feature>
<gene>
    <name evidence="2" type="ORF">ACFQE9_14250</name>
</gene>
<accession>A0ABD5V140</accession>
<protein>
    <recommendedName>
        <fullName evidence="4">Ribbon-helix-helix protein, CopG family</fullName>
    </recommendedName>
</protein>
<evidence type="ECO:0000256" key="1">
    <source>
        <dbReference type="SAM" id="MobiDB-lite"/>
    </source>
</evidence>
<comment type="caution">
    <text evidence="2">The sequence shown here is derived from an EMBL/GenBank/DDBJ whole genome shotgun (WGS) entry which is preliminary data.</text>
</comment>
<feature type="compositionally biased region" description="Basic and acidic residues" evidence="1">
    <location>
        <begin position="191"/>
        <end position="200"/>
    </location>
</feature>
<organism evidence="2 3">
    <name type="scientific">Halopenitus salinus</name>
    <dbReference type="NCBI Taxonomy" id="1198295"/>
    <lineage>
        <taxon>Archaea</taxon>
        <taxon>Methanobacteriati</taxon>
        <taxon>Methanobacteriota</taxon>
        <taxon>Stenosarchaea group</taxon>
        <taxon>Halobacteria</taxon>
        <taxon>Halobacteriales</taxon>
        <taxon>Haloferacaceae</taxon>
        <taxon>Halopenitus</taxon>
    </lineage>
</organism>
<name>A0ABD5V140_9EURY</name>
<reference evidence="2 3" key="1">
    <citation type="journal article" date="2019" name="Int. J. Syst. Evol. Microbiol.">
        <title>The Global Catalogue of Microorganisms (GCM) 10K type strain sequencing project: providing services to taxonomists for standard genome sequencing and annotation.</title>
        <authorList>
            <consortium name="The Broad Institute Genomics Platform"/>
            <consortium name="The Broad Institute Genome Sequencing Center for Infectious Disease"/>
            <person name="Wu L."/>
            <person name="Ma J."/>
        </authorList>
    </citation>
    <scope>NUCLEOTIDE SEQUENCE [LARGE SCALE GENOMIC DNA]</scope>
    <source>
        <strain evidence="2 3">SKJ47</strain>
    </source>
</reference>
<dbReference type="Gene3D" id="1.10.1220.10">
    <property type="entry name" value="Met repressor-like"/>
    <property type="match status" value="1"/>
</dbReference>
<evidence type="ECO:0000313" key="2">
    <source>
        <dbReference type="EMBL" id="MFC6893758.1"/>
    </source>
</evidence>
<sequence length="200" mass="22075">MGGRDTQITVYVTDERKAELKQRAAEEDTSMSGVINDMIDRQLQQDAQDAIASEARAEERIQELISVGTEQMVETAKEIRDMNAKFGAYTIANFELMKQDRSDHVRQEALDTGARRMRQDLETSIQEVGEDTSATKASAETTTESSTTQHPTNDEEPDSPDAATDDTPDDVDETTDGSGDAESDEDDGSDLFDKLRSDRG</sequence>